<dbReference type="PATRIC" id="fig|171383.3.peg.1007"/>
<evidence type="ECO:0000313" key="2">
    <source>
        <dbReference type="EMBL" id="KOO09684.1"/>
    </source>
</evidence>
<feature type="transmembrane region" description="Helical" evidence="1">
    <location>
        <begin position="30"/>
        <end position="53"/>
    </location>
</feature>
<accession>A0A0M0I5U8</accession>
<sequence>MANLIDRVVIANAPIDPTASEFLVSISPHYPSIIITALIGIGSIFTSAAVVYITRKNQESQNRAKLSELRYEWLKEFRETASEFIGVCTHIKSCFNNHSFEKGQFDLLQMQAYSLRSRLILMLDTDTDIKLVIEKLTQDLIVSAIDTNINDRDYLSYLDQNRAQFIEVANQFWSQVQAELN</sequence>
<dbReference type="EMBL" id="LHPI01000001">
    <property type="protein sequence ID" value="KOO09684.1"/>
    <property type="molecule type" value="Genomic_DNA"/>
</dbReference>
<proteinExistence type="predicted"/>
<evidence type="ECO:0000256" key="1">
    <source>
        <dbReference type="SAM" id="Phobius"/>
    </source>
</evidence>
<dbReference type="OrthoDB" id="5866139at2"/>
<dbReference type="AlphaFoldDB" id="A0A0M0I5U8"/>
<dbReference type="RefSeq" id="WP_053407945.1">
    <property type="nucleotide sequence ID" value="NZ_LHPI01000001.1"/>
</dbReference>
<comment type="caution">
    <text evidence="2">The sequence shown here is derived from an EMBL/GenBank/DDBJ whole genome shotgun (WGS) entry which is preliminary data.</text>
</comment>
<protein>
    <submittedName>
        <fullName evidence="2">Uncharacterized protein</fullName>
    </submittedName>
</protein>
<dbReference type="Proteomes" id="UP000037530">
    <property type="component" value="Unassembled WGS sequence"/>
</dbReference>
<evidence type="ECO:0000313" key="3">
    <source>
        <dbReference type="Proteomes" id="UP000037530"/>
    </source>
</evidence>
<keyword evidence="3" id="KW-1185">Reference proteome</keyword>
<keyword evidence="1" id="KW-0472">Membrane</keyword>
<reference evidence="3" key="1">
    <citation type="submission" date="2015-08" db="EMBL/GenBank/DDBJ databases">
        <title>Vibrio galatheae sp. nov., a novel member of the Vibrionaceae family isolated from the Solomon Islands.</title>
        <authorList>
            <person name="Giubergia S."/>
            <person name="Machado H."/>
            <person name="Mateiu R.V."/>
            <person name="Gram L."/>
        </authorList>
    </citation>
    <scope>NUCLEOTIDE SEQUENCE [LARGE SCALE GENOMIC DNA]</scope>
    <source>
        <strain evidence="3">DSM 19134</strain>
    </source>
</reference>
<gene>
    <name evidence="2" type="ORF">AKJ31_04860</name>
</gene>
<organism evidence="2 3">
    <name type="scientific">Vibrio hepatarius</name>
    <dbReference type="NCBI Taxonomy" id="171383"/>
    <lineage>
        <taxon>Bacteria</taxon>
        <taxon>Pseudomonadati</taxon>
        <taxon>Pseudomonadota</taxon>
        <taxon>Gammaproteobacteria</taxon>
        <taxon>Vibrionales</taxon>
        <taxon>Vibrionaceae</taxon>
        <taxon>Vibrio</taxon>
        <taxon>Vibrio oreintalis group</taxon>
    </lineage>
</organism>
<name>A0A0M0I5U8_9VIBR</name>
<keyword evidence="1" id="KW-0812">Transmembrane</keyword>
<keyword evidence="1" id="KW-1133">Transmembrane helix</keyword>
<dbReference type="STRING" id="171383.AKJ31_04860"/>